<gene>
    <name evidence="2" type="ORF">SAMN02745217_03259</name>
</gene>
<dbReference type="RefSeq" id="WP_175562085.1">
    <property type="nucleotide sequence ID" value="NZ_FRFD01000009.1"/>
</dbReference>
<evidence type="ECO:0000313" key="2">
    <source>
        <dbReference type="EMBL" id="SHO51564.1"/>
    </source>
</evidence>
<feature type="compositionally biased region" description="Basic and acidic residues" evidence="1">
    <location>
        <begin position="1"/>
        <end position="19"/>
    </location>
</feature>
<proteinExistence type="predicted"/>
<keyword evidence="3" id="KW-1185">Reference proteome</keyword>
<sequence>MARNREKHESLVHRVEMKLKSKLAIGQPRNDDKNADSTKRTEKKKPVPGKN</sequence>
<evidence type="ECO:0000256" key="1">
    <source>
        <dbReference type="SAM" id="MobiDB-lite"/>
    </source>
</evidence>
<organism evidence="2 3">
    <name type="scientific">Anaerocolumna xylanovorans DSM 12503</name>
    <dbReference type="NCBI Taxonomy" id="1121345"/>
    <lineage>
        <taxon>Bacteria</taxon>
        <taxon>Bacillati</taxon>
        <taxon>Bacillota</taxon>
        <taxon>Clostridia</taxon>
        <taxon>Lachnospirales</taxon>
        <taxon>Lachnospiraceae</taxon>
        <taxon>Anaerocolumna</taxon>
    </lineage>
</organism>
<protein>
    <submittedName>
        <fullName evidence="2">Uncharacterized protein</fullName>
    </submittedName>
</protein>
<dbReference type="STRING" id="1121345.SAMN02745217_03259"/>
<feature type="compositionally biased region" description="Basic and acidic residues" evidence="1">
    <location>
        <begin position="29"/>
        <end position="40"/>
    </location>
</feature>
<feature type="compositionally biased region" description="Basic residues" evidence="1">
    <location>
        <begin position="41"/>
        <end position="51"/>
    </location>
</feature>
<name>A0A1M7YFZ7_9FIRM</name>
<accession>A0A1M7YFZ7</accession>
<reference evidence="2 3" key="1">
    <citation type="submission" date="2016-12" db="EMBL/GenBank/DDBJ databases">
        <authorList>
            <person name="Song W.-J."/>
            <person name="Kurnit D.M."/>
        </authorList>
    </citation>
    <scope>NUCLEOTIDE SEQUENCE [LARGE SCALE GENOMIC DNA]</scope>
    <source>
        <strain evidence="2 3">DSM 12503</strain>
    </source>
</reference>
<evidence type="ECO:0000313" key="3">
    <source>
        <dbReference type="Proteomes" id="UP000184612"/>
    </source>
</evidence>
<feature type="region of interest" description="Disordered" evidence="1">
    <location>
        <begin position="1"/>
        <end position="51"/>
    </location>
</feature>
<dbReference type="EMBL" id="FRFD01000009">
    <property type="protein sequence ID" value="SHO51564.1"/>
    <property type="molecule type" value="Genomic_DNA"/>
</dbReference>
<dbReference type="Proteomes" id="UP000184612">
    <property type="component" value="Unassembled WGS sequence"/>
</dbReference>
<dbReference type="AlphaFoldDB" id="A0A1M7YFZ7"/>